<organism evidence="1 2">
    <name type="scientific">Caerostris extrusa</name>
    <name type="common">Bark spider</name>
    <name type="synonym">Caerostris bankana</name>
    <dbReference type="NCBI Taxonomy" id="172846"/>
    <lineage>
        <taxon>Eukaryota</taxon>
        <taxon>Metazoa</taxon>
        <taxon>Ecdysozoa</taxon>
        <taxon>Arthropoda</taxon>
        <taxon>Chelicerata</taxon>
        <taxon>Arachnida</taxon>
        <taxon>Araneae</taxon>
        <taxon>Araneomorphae</taxon>
        <taxon>Entelegynae</taxon>
        <taxon>Araneoidea</taxon>
        <taxon>Araneidae</taxon>
        <taxon>Caerostris</taxon>
    </lineage>
</organism>
<dbReference type="Proteomes" id="UP001054945">
    <property type="component" value="Unassembled WGS sequence"/>
</dbReference>
<name>A0AAV4XH69_CAEEX</name>
<accession>A0AAV4XH69</accession>
<protein>
    <submittedName>
        <fullName evidence="1">Uncharacterized protein</fullName>
    </submittedName>
</protein>
<dbReference type="EMBL" id="BPLR01000396">
    <property type="protein sequence ID" value="GIY94497.1"/>
    <property type="molecule type" value="Genomic_DNA"/>
</dbReference>
<sequence>MSGDLDAEKRAVYTSEVYTKNKGSFQAVKERDIYDQPLTSSTEESIISDISDDGFSSSDDAKTGVISSAISTVVWLFRNFCPFFEW</sequence>
<dbReference type="AlphaFoldDB" id="A0AAV4XH69"/>
<evidence type="ECO:0000313" key="2">
    <source>
        <dbReference type="Proteomes" id="UP001054945"/>
    </source>
</evidence>
<reference evidence="1 2" key="1">
    <citation type="submission" date="2021-06" db="EMBL/GenBank/DDBJ databases">
        <title>Caerostris extrusa draft genome.</title>
        <authorList>
            <person name="Kono N."/>
            <person name="Arakawa K."/>
        </authorList>
    </citation>
    <scope>NUCLEOTIDE SEQUENCE [LARGE SCALE GENOMIC DNA]</scope>
</reference>
<gene>
    <name evidence="1" type="ORF">CEXT_430691</name>
</gene>
<proteinExistence type="predicted"/>
<comment type="caution">
    <text evidence="1">The sequence shown here is derived from an EMBL/GenBank/DDBJ whole genome shotgun (WGS) entry which is preliminary data.</text>
</comment>
<keyword evidence="2" id="KW-1185">Reference proteome</keyword>
<evidence type="ECO:0000313" key="1">
    <source>
        <dbReference type="EMBL" id="GIY94497.1"/>
    </source>
</evidence>